<sequence>MYVYVCVYICMYIYVYIYSPKKRRLLMCSVHSQICQPFNLDDKHRLMHNPCLKASPMDMQIYTLANE</sequence>
<protein>
    <submittedName>
        <fullName evidence="1">Uncharacterized protein</fullName>
    </submittedName>
</protein>
<accession>A0A0A9G468</accession>
<dbReference type="AlphaFoldDB" id="A0A0A9G468"/>
<organism evidence="1">
    <name type="scientific">Arundo donax</name>
    <name type="common">Giant reed</name>
    <name type="synonym">Donax arundinaceus</name>
    <dbReference type="NCBI Taxonomy" id="35708"/>
    <lineage>
        <taxon>Eukaryota</taxon>
        <taxon>Viridiplantae</taxon>
        <taxon>Streptophyta</taxon>
        <taxon>Embryophyta</taxon>
        <taxon>Tracheophyta</taxon>
        <taxon>Spermatophyta</taxon>
        <taxon>Magnoliopsida</taxon>
        <taxon>Liliopsida</taxon>
        <taxon>Poales</taxon>
        <taxon>Poaceae</taxon>
        <taxon>PACMAD clade</taxon>
        <taxon>Arundinoideae</taxon>
        <taxon>Arundineae</taxon>
        <taxon>Arundo</taxon>
    </lineage>
</organism>
<reference evidence="1" key="2">
    <citation type="journal article" date="2015" name="Data Brief">
        <title>Shoot transcriptome of the giant reed, Arundo donax.</title>
        <authorList>
            <person name="Barrero R.A."/>
            <person name="Guerrero F.D."/>
            <person name="Moolhuijzen P."/>
            <person name="Goolsby J.A."/>
            <person name="Tidwell J."/>
            <person name="Bellgard S.E."/>
            <person name="Bellgard M.I."/>
        </authorList>
    </citation>
    <scope>NUCLEOTIDE SEQUENCE</scope>
    <source>
        <tissue evidence="1">Shoot tissue taken approximately 20 cm above the soil surface</tissue>
    </source>
</reference>
<evidence type="ECO:0000313" key="1">
    <source>
        <dbReference type="EMBL" id="JAE17336.1"/>
    </source>
</evidence>
<proteinExistence type="predicted"/>
<reference evidence="1" key="1">
    <citation type="submission" date="2014-09" db="EMBL/GenBank/DDBJ databases">
        <authorList>
            <person name="Magalhaes I.L.F."/>
            <person name="Oliveira U."/>
            <person name="Santos F.R."/>
            <person name="Vidigal T.H.D.A."/>
            <person name="Brescovit A.D."/>
            <person name="Santos A.J."/>
        </authorList>
    </citation>
    <scope>NUCLEOTIDE SEQUENCE</scope>
    <source>
        <tissue evidence="1">Shoot tissue taken approximately 20 cm above the soil surface</tissue>
    </source>
</reference>
<dbReference type="EMBL" id="GBRH01180560">
    <property type="protein sequence ID" value="JAE17336.1"/>
    <property type="molecule type" value="Transcribed_RNA"/>
</dbReference>
<name>A0A0A9G468_ARUDO</name>